<organism evidence="1 2">
    <name type="scientific">Segatella oris</name>
    <dbReference type="NCBI Taxonomy" id="28135"/>
    <lineage>
        <taxon>Bacteria</taxon>
        <taxon>Pseudomonadati</taxon>
        <taxon>Bacteroidota</taxon>
        <taxon>Bacteroidia</taxon>
        <taxon>Bacteroidales</taxon>
        <taxon>Prevotellaceae</taxon>
        <taxon>Segatella</taxon>
    </lineage>
</organism>
<protein>
    <submittedName>
        <fullName evidence="1">Uncharacterized protein</fullName>
    </submittedName>
</protein>
<evidence type="ECO:0000313" key="1">
    <source>
        <dbReference type="EMBL" id="VEH14794.1"/>
    </source>
</evidence>
<gene>
    <name evidence="1" type="ORF">NCTC13071_00778</name>
</gene>
<dbReference type="Proteomes" id="UP000274578">
    <property type="component" value="Chromosome 1"/>
</dbReference>
<dbReference type="KEGG" id="poc:NCTC13071_00778"/>
<name>A0A3S4UKY0_9BACT</name>
<proteinExistence type="predicted"/>
<dbReference type="AlphaFoldDB" id="A0A3S4UKY0"/>
<evidence type="ECO:0000313" key="2">
    <source>
        <dbReference type="Proteomes" id="UP000274578"/>
    </source>
</evidence>
<sequence length="63" mass="7209">MQEKELRIKVKSVWYSLACRFIQKEFLLFSVVHGVEFGPAFSGRQHGGNGLFSSCFPDIRKVC</sequence>
<dbReference type="EMBL" id="LR134384">
    <property type="protein sequence ID" value="VEH14794.1"/>
    <property type="molecule type" value="Genomic_DNA"/>
</dbReference>
<reference evidence="1 2" key="1">
    <citation type="submission" date="2018-12" db="EMBL/GenBank/DDBJ databases">
        <authorList>
            <consortium name="Pathogen Informatics"/>
        </authorList>
    </citation>
    <scope>NUCLEOTIDE SEQUENCE [LARGE SCALE GENOMIC DNA]</scope>
    <source>
        <strain evidence="1 2">NCTC13071</strain>
    </source>
</reference>
<accession>A0A3S4UKY0</accession>